<dbReference type="SMART" id="SM00271">
    <property type="entry name" value="DnaJ"/>
    <property type="match status" value="1"/>
</dbReference>
<keyword evidence="4" id="KW-1185">Reference proteome</keyword>
<proteinExistence type="predicted"/>
<dbReference type="Gene3D" id="1.10.287.110">
    <property type="entry name" value="DnaJ domain"/>
    <property type="match status" value="1"/>
</dbReference>
<name>A0AA38FNE0_TAXCH</name>
<dbReference type="SUPFAM" id="SSF46565">
    <property type="entry name" value="Chaperone J-domain"/>
    <property type="match status" value="1"/>
</dbReference>
<gene>
    <name evidence="3" type="ORF">KI387_035307</name>
</gene>
<feature type="region of interest" description="Disordered" evidence="1">
    <location>
        <begin position="1"/>
        <end position="24"/>
    </location>
</feature>
<dbReference type="Proteomes" id="UP000824469">
    <property type="component" value="Unassembled WGS sequence"/>
</dbReference>
<comment type="caution">
    <text evidence="3">The sequence shown here is derived from an EMBL/GenBank/DDBJ whole genome shotgun (WGS) entry which is preliminary data.</text>
</comment>
<feature type="non-terminal residue" evidence="3">
    <location>
        <position position="1"/>
    </location>
</feature>
<evidence type="ECO:0000313" key="3">
    <source>
        <dbReference type="EMBL" id="KAH9307396.1"/>
    </source>
</evidence>
<evidence type="ECO:0000259" key="2">
    <source>
        <dbReference type="PROSITE" id="PS50076"/>
    </source>
</evidence>
<dbReference type="InterPro" id="IPR001623">
    <property type="entry name" value="DnaJ_domain"/>
</dbReference>
<dbReference type="PANTHER" id="PTHR24074">
    <property type="entry name" value="CO-CHAPERONE PROTEIN DJLA"/>
    <property type="match status" value="1"/>
</dbReference>
<protein>
    <recommendedName>
        <fullName evidence="2">J domain-containing protein</fullName>
    </recommendedName>
</protein>
<dbReference type="InterPro" id="IPR050817">
    <property type="entry name" value="DjlA_DnaK_co-chaperone"/>
</dbReference>
<dbReference type="EMBL" id="JAHRHJ020000007">
    <property type="protein sequence ID" value="KAH9307396.1"/>
    <property type="molecule type" value="Genomic_DNA"/>
</dbReference>
<accession>A0AA38FNE0</accession>
<dbReference type="PRINTS" id="PR00625">
    <property type="entry name" value="JDOMAIN"/>
</dbReference>
<dbReference type="Pfam" id="PF00226">
    <property type="entry name" value="DnaJ"/>
    <property type="match status" value="1"/>
</dbReference>
<evidence type="ECO:0000256" key="1">
    <source>
        <dbReference type="SAM" id="MobiDB-lite"/>
    </source>
</evidence>
<feature type="non-terminal residue" evidence="3">
    <location>
        <position position="98"/>
    </location>
</feature>
<feature type="compositionally biased region" description="Polar residues" evidence="1">
    <location>
        <begin position="1"/>
        <end position="17"/>
    </location>
</feature>
<dbReference type="AlphaFoldDB" id="A0AA38FNE0"/>
<dbReference type="InterPro" id="IPR036869">
    <property type="entry name" value="J_dom_sf"/>
</dbReference>
<dbReference type="PROSITE" id="PS50076">
    <property type="entry name" value="DNAJ_2"/>
    <property type="match status" value="1"/>
</dbReference>
<feature type="domain" description="J" evidence="2">
    <location>
        <begin position="15"/>
        <end position="86"/>
    </location>
</feature>
<dbReference type="CDD" id="cd06257">
    <property type="entry name" value="DnaJ"/>
    <property type="match status" value="1"/>
</dbReference>
<evidence type="ECO:0000313" key="4">
    <source>
        <dbReference type="Proteomes" id="UP000824469"/>
    </source>
</evidence>
<organism evidence="3 4">
    <name type="scientific">Taxus chinensis</name>
    <name type="common">Chinese yew</name>
    <name type="synonym">Taxus wallichiana var. chinensis</name>
    <dbReference type="NCBI Taxonomy" id="29808"/>
    <lineage>
        <taxon>Eukaryota</taxon>
        <taxon>Viridiplantae</taxon>
        <taxon>Streptophyta</taxon>
        <taxon>Embryophyta</taxon>
        <taxon>Tracheophyta</taxon>
        <taxon>Spermatophyta</taxon>
        <taxon>Pinopsida</taxon>
        <taxon>Pinidae</taxon>
        <taxon>Conifers II</taxon>
        <taxon>Cupressales</taxon>
        <taxon>Taxaceae</taxon>
        <taxon>Taxus</taxon>
    </lineage>
</organism>
<sequence length="98" mass="11576">QGISTRESAWKSHQSPYETLELDKDVDEEEIKSSYRRLAKNYHPDVYDGTGDLEEGKSAETRFIKIQETYKLHMDKEQHMKYDKDNHVNPIKASKAWM</sequence>
<reference evidence="3 4" key="1">
    <citation type="journal article" date="2021" name="Nat. Plants">
        <title>The Taxus genome provides insights into paclitaxel biosynthesis.</title>
        <authorList>
            <person name="Xiong X."/>
            <person name="Gou J."/>
            <person name="Liao Q."/>
            <person name="Li Y."/>
            <person name="Zhou Q."/>
            <person name="Bi G."/>
            <person name="Li C."/>
            <person name="Du R."/>
            <person name="Wang X."/>
            <person name="Sun T."/>
            <person name="Guo L."/>
            <person name="Liang H."/>
            <person name="Lu P."/>
            <person name="Wu Y."/>
            <person name="Zhang Z."/>
            <person name="Ro D.K."/>
            <person name="Shang Y."/>
            <person name="Huang S."/>
            <person name="Yan J."/>
        </authorList>
    </citation>
    <scope>NUCLEOTIDE SEQUENCE [LARGE SCALE GENOMIC DNA]</scope>
    <source>
        <strain evidence="3">Ta-2019</strain>
    </source>
</reference>